<gene>
    <name evidence="2" type="ORF">QCN29_18960</name>
</gene>
<accession>A0ABT6HS15</accession>
<dbReference type="Pfam" id="PF19372">
    <property type="entry name" value="DUF5947"/>
    <property type="match status" value="1"/>
</dbReference>
<feature type="region of interest" description="Disordered" evidence="1">
    <location>
        <begin position="209"/>
        <end position="239"/>
    </location>
</feature>
<comment type="caution">
    <text evidence="2">The sequence shown here is derived from an EMBL/GenBank/DDBJ whole genome shotgun (WGS) entry which is preliminary data.</text>
</comment>
<reference evidence="2 3" key="1">
    <citation type="submission" date="2023-04" db="EMBL/GenBank/DDBJ databases">
        <title>Streptomyces chengmaiensis sp. nov. isolated from the stem of mangrove plant in Hainan.</title>
        <authorList>
            <person name="Huang X."/>
            <person name="Zhou S."/>
            <person name="Chu X."/>
            <person name="Xie Y."/>
            <person name="Lin Y."/>
        </authorList>
    </citation>
    <scope>NUCLEOTIDE SEQUENCE [LARGE SCALE GENOMIC DNA]</scope>
    <source>
        <strain evidence="2 3">HNM0663</strain>
    </source>
</reference>
<dbReference type="InterPro" id="IPR045991">
    <property type="entry name" value="DUF5947"/>
</dbReference>
<protein>
    <submittedName>
        <fullName evidence="2">DUF5947 family protein</fullName>
    </submittedName>
</protein>
<evidence type="ECO:0000313" key="3">
    <source>
        <dbReference type="Proteomes" id="UP001223144"/>
    </source>
</evidence>
<sequence>MTTPRAFAAPRLRRLAARAGPSPGGASHGTHEVCDLCAQPIPPDHRHLLEAGSGDIACGCPACALLFDRADAEGARYRLVPDTRRRLDGRVIDDATWAGLGIPVGLAFFTRPSGSDAVHAAYPSPLGLMRSVVAPESWAGAEAACPALAAMTPDVEALLVNRVHSEPRHWLVPLDDCYRLAALVRAHWKGLGGGDEVWQQVDGFFQALTPGPARGAGRTGPASGEGPAHDTQEASWASP</sequence>
<evidence type="ECO:0000313" key="2">
    <source>
        <dbReference type="EMBL" id="MDH2390834.1"/>
    </source>
</evidence>
<dbReference type="EMBL" id="JARWBG010000021">
    <property type="protein sequence ID" value="MDH2390834.1"/>
    <property type="molecule type" value="Genomic_DNA"/>
</dbReference>
<evidence type="ECO:0000256" key="1">
    <source>
        <dbReference type="SAM" id="MobiDB-lite"/>
    </source>
</evidence>
<name>A0ABT6HS15_9ACTN</name>
<dbReference type="RefSeq" id="WP_279929480.1">
    <property type="nucleotide sequence ID" value="NZ_JARWBG010000021.1"/>
</dbReference>
<organism evidence="2 3">
    <name type="scientific">Streptomyces chengmaiensis</name>
    <dbReference type="NCBI Taxonomy" id="3040919"/>
    <lineage>
        <taxon>Bacteria</taxon>
        <taxon>Bacillati</taxon>
        <taxon>Actinomycetota</taxon>
        <taxon>Actinomycetes</taxon>
        <taxon>Kitasatosporales</taxon>
        <taxon>Streptomycetaceae</taxon>
        <taxon>Streptomyces</taxon>
    </lineage>
</organism>
<feature type="compositionally biased region" description="Low complexity" evidence="1">
    <location>
        <begin position="209"/>
        <end position="222"/>
    </location>
</feature>
<keyword evidence="3" id="KW-1185">Reference proteome</keyword>
<proteinExistence type="predicted"/>
<dbReference type="Proteomes" id="UP001223144">
    <property type="component" value="Unassembled WGS sequence"/>
</dbReference>